<dbReference type="AlphaFoldDB" id="A0A024VXA7"/>
<proteinExistence type="predicted"/>
<dbReference type="Pfam" id="PF18149">
    <property type="entry name" value="Helicase_PWI"/>
    <property type="match status" value="1"/>
</dbReference>
<evidence type="ECO:0000259" key="3">
    <source>
        <dbReference type="Pfam" id="PF21188"/>
    </source>
</evidence>
<reference evidence="4 5" key="2">
    <citation type="submission" date="2013-02" db="EMBL/GenBank/DDBJ databases">
        <title>The Genome Sequence of Plasmodium falciparum Tanzania (2000708).</title>
        <authorList>
            <consortium name="The Broad Institute Genome Sequencing Platform"/>
            <consortium name="The Broad Institute Genome Sequencing Center for Infectious Disease"/>
            <person name="Neafsey D."/>
            <person name="Cheeseman I."/>
            <person name="Volkman S."/>
            <person name="Adams J."/>
            <person name="Walker B."/>
            <person name="Young S.K."/>
            <person name="Zeng Q."/>
            <person name="Gargeya S."/>
            <person name="Fitzgerald M."/>
            <person name="Haas B."/>
            <person name="Abouelleil A."/>
            <person name="Alvarado L."/>
            <person name="Arachchi H.M."/>
            <person name="Berlin A.M."/>
            <person name="Chapman S.B."/>
            <person name="Dewar J."/>
            <person name="Goldberg J."/>
            <person name="Griggs A."/>
            <person name="Gujja S."/>
            <person name="Hansen M."/>
            <person name="Howarth C."/>
            <person name="Imamovic A."/>
            <person name="Larimer J."/>
            <person name="McCowan C."/>
            <person name="Murphy C."/>
            <person name="Neiman D."/>
            <person name="Pearson M."/>
            <person name="Priest M."/>
            <person name="Roberts A."/>
            <person name="Saif S."/>
            <person name="Shea T."/>
            <person name="Sisk P."/>
            <person name="Sykes S."/>
            <person name="Wortman J."/>
            <person name="Nusbaum C."/>
            <person name="Birren B."/>
        </authorList>
    </citation>
    <scope>NUCLEOTIDE SEQUENCE [LARGE SCALE GENOMIC DNA]</scope>
    <source>
        <strain evidence="5">Tanzania (2000708)</strain>
    </source>
</reference>
<evidence type="ECO:0000313" key="5">
    <source>
        <dbReference type="Proteomes" id="UP000030708"/>
    </source>
</evidence>
<gene>
    <name evidence="4" type="ORF">PFTANZ_06353</name>
</gene>
<dbReference type="Proteomes" id="UP000030708">
    <property type="component" value="Unassembled WGS sequence"/>
</dbReference>
<evidence type="ECO:0000259" key="2">
    <source>
        <dbReference type="Pfam" id="PF18149"/>
    </source>
</evidence>
<dbReference type="InterPro" id="IPR041094">
    <property type="entry name" value="Brr2_helicase_PWI"/>
</dbReference>
<name>A0A024VXA7_PLAFA</name>
<dbReference type="EMBL" id="KI926987">
    <property type="protein sequence ID" value="ETW32928.1"/>
    <property type="molecule type" value="Genomic_DNA"/>
</dbReference>
<reference evidence="4 5" key="1">
    <citation type="submission" date="2013-02" db="EMBL/GenBank/DDBJ databases">
        <title>The Genome Annotation of Plasmodium falciparum Tanzania (2000708).</title>
        <authorList>
            <consortium name="The Broad Institute Genome Sequencing Platform"/>
            <consortium name="The Broad Institute Genome Sequencing Center for Infectious Disease"/>
            <person name="Neafsey D."/>
            <person name="Hoffman S."/>
            <person name="Volkman S."/>
            <person name="Rosenthal P."/>
            <person name="Walker B."/>
            <person name="Young S.K."/>
            <person name="Zeng Q."/>
            <person name="Gargeya S."/>
            <person name="Fitzgerald M."/>
            <person name="Haas B."/>
            <person name="Abouelleil A."/>
            <person name="Allen A.W."/>
            <person name="Alvarado L."/>
            <person name="Arachchi H.M."/>
            <person name="Berlin A.M."/>
            <person name="Chapman S.B."/>
            <person name="Gainer-Dewar J."/>
            <person name="Goldberg J."/>
            <person name="Griggs A."/>
            <person name="Gujja S."/>
            <person name="Hansen M."/>
            <person name="Howarth C."/>
            <person name="Imamovic A."/>
            <person name="Ireland A."/>
            <person name="Larimer J."/>
            <person name="McCowan C."/>
            <person name="Murphy C."/>
            <person name="Pearson M."/>
            <person name="Poon T.W."/>
            <person name="Priest M."/>
            <person name="Roberts A."/>
            <person name="Saif S."/>
            <person name="Shea T."/>
            <person name="Sisk P."/>
            <person name="Sykes S."/>
            <person name="Wortman J."/>
            <person name="Nusbaum C."/>
            <person name="Birren B."/>
        </authorList>
    </citation>
    <scope>NUCLEOTIDE SEQUENCE [LARGE SCALE GENOMIC DNA]</scope>
    <source>
        <strain evidence="5">Tanzania (2000708)</strain>
    </source>
</reference>
<feature type="region of interest" description="Disordered" evidence="1">
    <location>
        <begin position="241"/>
        <end position="324"/>
    </location>
</feature>
<evidence type="ECO:0000313" key="4">
    <source>
        <dbReference type="EMBL" id="ETW32928.1"/>
    </source>
</evidence>
<dbReference type="InterPro" id="IPR048863">
    <property type="entry name" value="BRR2_plug"/>
</dbReference>
<dbReference type="Pfam" id="PF21188">
    <property type="entry name" value="BRR2_plug"/>
    <property type="match status" value="1"/>
</dbReference>
<evidence type="ECO:0000256" key="1">
    <source>
        <dbReference type="SAM" id="MobiDB-lite"/>
    </source>
</evidence>
<feature type="domain" description="Pre-mRNA-splicing helicase BRR2-like plug" evidence="3">
    <location>
        <begin position="120"/>
        <end position="187"/>
    </location>
</feature>
<feature type="non-terminal residue" evidence="4">
    <location>
        <position position="511"/>
    </location>
</feature>
<sequence>MAEEYEKFKRFEYRMNSNLVLQREGPISNTKEPTGESESLVGRLKYKMGDKVEYSNKNKKNIMLVQDNKEMAINRNKRKDIFDDDKYNRRSNKKIRHKEKSVLNVNIEDIFLYKPTTKYTEEIYTKLMSKIRFLLGDNTGDIINSACNEILYILKNEELNNEEKKKQVESELEIYINDDIFIEINNLSKEIYDFNKQEEGEYVENDEGVAVIFEEDDDYFNIGRNITRGYINDHETMELQELSDDNEEEDISEDDDGDDEEEDDEEADAEEADDEDGDDEDGDDEEGDDEYGENEDGDDNNNNNNNNSVRRKKKKKGNQINHLKSYDKKNKKFENYLSLKNTNKNLYYDEENKNVQDNDELNINVIDSHWLQRELNKIFPDPSLCLDKEKEVLNVLNIYDIQESENKLMHILKYENFHIARVLIKNRWKIYYCTLLGQAQTEEEKEEIKKEMKKTEEGQDILDELCNFKNVRKNKQSEFSKIIRKEADNLFGKKKINDYNKKGNMSDYTYI</sequence>
<accession>A0A024VXA7</accession>
<protein>
    <submittedName>
        <fullName evidence="4">Uncharacterized protein</fullName>
    </submittedName>
</protein>
<feature type="domain" description="Brr2 N-terminal helicase PWI" evidence="2">
    <location>
        <begin position="357"/>
        <end position="465"/>
    </location>
</feature>
<organism evidence="4 5">
    <name type="scientific">Plasmodium falciparum Tanzania</name>
    <name type="common">2000708</name>
    <dbReference type="NCBI Taxonomy" id="1036725"/>
    <lineage>
        <taxon>Eukaryota</taxon>
        <taxon>Sar</taxon>
        <taxon>Alveolata</taxon>
        <taxon>Apicomplexa</taxon>
        <taxon>Aconoidasida</taxon>
        <taxon>Haemosporida</taxon>
        <taxon>Plasmodiidae</taxon>
        <taxon>Plasmodium</taxon>
        <taxon>Plasmodium (Laverania)</taxon>
    </lineage>
</organism>
<feature type="compositionally biased region" description="Acidic residues" evidence="1">
    <location>
        <begin position="241"/>
        <end position="299"/>
    </location>
</feature>